<dbReference type="GO" id="GO:0005615">
    <property type="term" value="C:extracellular space"/>
    <property type="evidence" value="ECO:0007669"/>
    <property type="project" value="TreeGrafter"/>
</dbReference>
<keyword evidence="6" id="KW-1015">Disulfide bond</keyword>
<gene>
    <name evidence="11" type="ORF">N323_04751</name>
</gene>
<dbReference type="Pfam" id="PF00019">
    <property type="entry name" value="TGF_beta"/>
    <property type="match status" value="1"/>
</dbReference>
<dbReference type="InterPro" id="IPR015615">
    <property type="entry name" value="TGF-beta-rel"/>
</dbReference>
<dbReference type="SUPFAM" id="SSF57501">
    <property type="entry name" value="Cystine-knot cytokines"/>
    <property type="match status" value="1"/>
</dbReference>
<comment type="subcellular location">
    <subcellularLocation>
        <location evidence="1">Secreted</location>
    </subcellularLocation>
</comment>
<dbReference type="PROSITE" id="PS00250">
    <property type="entry name" value="TGF_BETA_1"/>
    <property type="match status" value="1"/>
</dbReference>
<dbReference type="InterPro" id="IPR001839">
    <property type="entry name" value="TGF-b_C"/>
</dbReference>
<dbReference type="EMBL" id="KL328061">
    <property type="protein sequence ID" value="KFP57058.1"/>
    <property type="molecule type" value="Genomic_DNA"/>
</dbReference>
<evidence type="ECO:0000256" key="3">
    <source>
        <dbReference type="ARBA" id="ARBA00022525"/>
    </source>
</evidence>
<keyword evidence="5 8" id="KW-0339">Growth factor</keyword>
<dbReference type="AlphaFoldDB" id="A0A091LJA8"/>
<feature type="signal peptide" evidence="9">
    <location>
        <begin position="1"/>
        <end position="21"/>
    </location>
</feature>
<evidence type="ECO:0000313" key="11">
    <source>
        <dbReference type="EMBL" id="KFP57058.1"/>
    </source>
</evidence>
<evidence type="ECO:0000259" key="10">
    <source>
        <dbReference type="PROSITE" id="PS51362"/>
    </source>
</evidence>
<feature type="chain" id="PRO_5001876476" evidence="9">
    <location>
        <begin position="22"/>
        <end position="338"/>
    </location>
</feature>
<dbReference type="GO" id="GO:0005125">
    <property type="term" value="F:cytokine activity"/>
    <property type="evidence" value="ECO:0007669"/>
    <property type="project" value="TreeGrafter"/>
</dbReference>
<accession>A0A091LJA8</accession>
<dbReference type="PANTHER" id="PTHR11848">
    <property type="entry name" value="TGF-BETA FAMILY"/>
    <property type="match status" value="1"/>
</dbReference>
<keyword evidence="3" id="KW-0964">Secreted</keyword>
<dbReference type="OrthoDB" id="6427922at2759"/>
<proteinExistence type="inferred from homology"/>
<evidence type="ECO:0000256" key="1">
    <source>
        <dbReference type="ARBA" id="ARBA00004613"/>
    </source>
</evidence>
<evidence type="ECO:0000256" key="7">
    <source>
        <dbReference type="ARBA" id="ARBA00023180"/>
    </source>
</evidence>
<keyword evidence="12" id="KW-1185">Reference proteome</keyword>
<evidence type="ECO:0000256" key="9">
    <source>
        <dbReference type="SAM" id="SignalP"/>
    </source>
</evidence>
<reference evidence="11 12" key="1">
    <citation type="submission" date="2014-04" db="EMBL/GenBank/DDBJ databases">
        <title>Genome evolution of avian class.</title>
        <authorList>
            <person name="Zhang G."/>
            <person name="Li C."/>
        </authorList>
    </citation>
    <scope>NUCLEOTIDE SEQUENCE [LARGE SCALE GENOMIC DNA]</scope>
    <source>
        <strain evidence="11">BGI_N323</strain>
    </source>
</reference>
<dbReference type="FunFam" id="2.10.90.10:FF:000012">
    <property type="entry name" value="Growth/differentiation factor 9 (Predicted)"/>
    <property type="match status" value="1"/>
</dbReference>
<evidence type="ECO:0000256" key="2">
    <source>
        <dbReference type="ARBA" id="ARBA00006656"/>
    </source>
</evidence>
<dbReference type="Gene3D" id="2.10.90.10">
    <property type="entry name" value="Cystine-knot cytokines"/>
    <property type="match status" value="1"/>
</dbReference>
<sequence>MALLHPFTSLLLLLAMPLSWAANQSMLPPGSLPAVPPLPLLQALQARAPGSWGGPASGQPLRYMLDLYRRAADREGRPRHGRSLDTNTVRLVQASSHGGQPWAGRWYMQPLTYRLEGQPEAEHLLRATVVYLPSLPLARGRLLCALELVATTKAPGVLLSPAAHPRHGWAAADVTPYLLPGNGRPRAPPSPRLYLNDTRAGLAPPAAEPHRHRRDTGMLAHDLPGYLREQGGEKSDCSLRPFPVSFAQLGWDHWIIAPHRYNPRYCKGACPRLLRSDYHAPNHAVVQSFVHQLVDANVPWPSCVPYRYSPISVLMIERDGGILYKEYENMIAESCTCR</sequence>
<name>A0A091LJA8_CATAU</name>
<evidence type="ECO:0000256" key="6">
    <source>
        <dbReference type="ARBA" id="ARBA00023157"/>
    </source>
</evidence>
<feature type="domain" description="TGF-beta family profile" evidence="10">
    <location>
        <begin position="211"/>
        <end position="338"/>
    </location>
</feature>
<evidence type="ECO:0000256" key="4">
    <source>
        <dbReference type="ARBA" id="ARBA00022729"/>
    </source>
</evidence>
<evidence type="ECO:0000256" key="8">
    <source>
        <dbReference type="RuleBase" id="RU000354"/>
    </source>
</evidence>
<comment type="similarity">
    <text evidence="2 8">Belongs to the TGF-beta family.</text>
</comment>
<dbReference type="PROSITE" id="PS51362">
    <property type="entry name" value="TGF_BETA_2"/>
    <property type="match status" value="1"/>
</dbReference>
<evidence type="ECO:0000313" key="12">
    <source>
        <dbReference type="Proteomes" id="UP000053745"/>
    </source>
</evidence>
<dbReference type="GO" id="GO:0008083">
    <property type="term" value="F:growth factor activity"/>
    <property type="evidence" value="ECO:0007669"/>
    <property type="project" value="UniProtKB-KW"/>
</dbReference>
<dbReference type="InterPro" id="IPR017948">
    <property type="entry name" value="TGFb_CS"/>
</dbReference>
<dbReference type="SMART" id="SM00204">
    <property type="entry name" value="TGFB"/>
    <property type="match status" value="1"/>
</dbReference>
<protein>
    <submittedName>
        <fullName evidence="11">Bone morphogenetic protein 15</fullName>
    </submittedName>
</protein>
<keyword evidence="7" id="KW-0325">Glycoprotein</keyword>
<dbReference type="PANTHER" id="PTHR11848:SF22">
    <property type="entry name" value="BONE MORPHOGENETIC PROTEIN 15"/>
    <property type="match status" value="1"/>
</dbReference>
<organism evidence="11 12">
    <name type="scientific">Cathartes aura</name>
    <name type="common">Turkey vulture</name>
    <name type="synonym">Vultur aura</name>
    <dbReference type="NCBI Taxonomy" id="43455"/>
    <lineage>
        <taxon>Eukaryota</taxon>
        <taxon>Metazoa</taxon>
        <taxon>Chordata</taxon>
        <taxon>Craniata</taxon>
        <taxon>Vertebrata</taxon>
        <taxon>Euteleostomi</taxon>
        <taxon>Archelosauria</taxon>
        <taxon>Archosauria</taxon>
        <taxon>Dinosauria</taxon>
        <taxon>Saurischia</taxon>
        <taxon>Theropoda</taxon>
        <taxon>Coelurosauria</taxon>
        <taxon>Aves</taxon>
        <taxon>Neognathae</taxon>
        <taxon>Neoaves</taxon>
        <taxon>Telluraves</taxon>
        <taxon>Accipitrimorphae</taxon>
        <taxon>Accipitriformes</taxon>
        <taxon>Cathartidae</taxon>
        <taxon>Cathartes</taxon>
    </lineage>
</organism>
<evidence type="ECO:0000256" key="5">
    <source>
        <dbReference type="ARBA" id="ARBA00023030"/>
    </source>
</evidence>
<dbReference type="Proteomes" id="UP000053745">
    <property type="component" value="Unassembled WGS sequence"/>
</dbReference>
<dbReference type="InterPro" id="IPR029034">
    <property type="entry name" value="Cystine-knot_cytokine"/>
</dbReference>
<keyword evidence="4 9" id="KW-0732">Signal</keyword>